<dbReference type="SUPFAM" id="SSF54821">
    <property type="entry name" value="Ribosomal protein S3 C-terminal domain"/>
    <property type="match status" value="1"/>
</dbReference>
<proteinExistence type="inferred from homology"/>
<dbReference type="GO" id="GO:1990904">
    <property type="term" value="C:ribonucleoprotein complex"/>
    <property type="evidence" value="ECO:0007669"/>
    <property type="project" value="UniProtKB-KW"/>
</dbReference>
<keyword evidence="2 4" id="KW-0689">Ribosomal protein</keyword>
<dbReference type="InterPro" id="IPR036419">
    <property type="entry name" value="Ribosomal_S3_C_sf"/>
</dbReference>
<dbReference type="GO" id="GO:0005840">
    <property type="term" value="C:ribosome"/>
    <property type="evidence" value="ECO:0007669"/>
    <property type="project" value="UniProtKB-KW"/>
</dbReference>
<geneLocation type="mitochondrion" evidence="4"/>
<organism evidence="4">
    <name type="scientific">Renouxia sp</name>
    <dbReference type="NCBI Taxonomy" id="2485823"/>
    <lineage>
        <taxon>Eukaryota</taxon>
        <taxon>Rhodophyta</taxon>
        <taxon>Florideophyceae</taxon>
        <taxon>Corallinophycidae</taxon>
        <taxon>Rhodogorgonales</taxon>
        <taxon>Rhodogorgonaceae</taxon>
        <taxon>Renouxia</taxon>
    </lineage>
</organism>
<dbReference type="AlphaFoldDB" id="A0A3G3MIK3"/>
<sequence length="234" mass="27683">MAQKINPLSFRLGALQLWTDTLQKYGKIFTPYVLINYQKKQINNVFIHYLRSKELILDDTKVIIINHRVTVNIVCLELKKNSLTERKKLILAEELRKILSQWFNSLVFINFYFKKNWLSSAALTSNYIIILIDRKINTFKKTLQDNFRVLKNCVGIKKVVYYRKGVATLILKGVKIYLSGCFDISRTQMSKTIKYNFGLLSLTKVNSYIEYSYKEIFTKYGVCSLRVWFFYEIE</sequence>
<gene>
    <name evidence="4" type="primary">rps3</name>
</gene>
<name>A0A3G3MIK3_9FLOR</name>
<keyword evidence="4" id="KW-0496">Mitochondrion</keyword>
<keyword evidence="3" id="KW-0687">Ribonucleoprotein</keyword>
<evidence type="ECO:0000313" key="4">
    <source>
        <dbReference type="EMBL" id="AYR06608.1"/>
    </source>
</evidence>
<dbReference type="Gene3D" id="3.30.1140.32">
    <property type="entry name" value="Ribosomal protein S3, C-terminal domain"/>
    <property type="match status" value="1"/>
</dbReference>
<evidence type="ECO:0000256" key="3">
    <source>
        <dbReference type="ARBA" id="ARBA00023274"/>
    </source>
</evidence>
<comment type="similarity">
    <text evidence="1">Belongs to the universal ribosomal protein uS3 family.</text>
</comment>
<protein>
    <submittedName>
        <fullName evidence="4">Ribosomal protein S3</fullName>
    </submittedName>
</protein>
<evidence type="ECO:0000256" key="1">
    <source>
        <dbReference type="ARBA" id="ARBA00010761"/>
    </source>
</evidence>
<dbReference type="EMBL" id="MH281622">
    <property type="protein sequence ID" value="AYR06608.1"/>
    <property type="molecule type" value="Genomic_DNA"/>
</dbReference>
<reference evidence="4" key="1">
    <citation type="journal article" date="2018" name="Genome Biol. Evol.">
        <title>Mitochondrial and Plastid Genomes from Coralline Red Algae Provide Insights into the Incongruent Evolutionary Histories of Organelles.</title>
        <authorList>
            <person name="Lee J."/>
            <person name="Song H.J."/>
            <person name="In Park S."/>
            <person name="Lee Y.M."/>
            <person name="Jeong S.Y."/>
            <person name="Oh Cho T."/>
            <person name="Kim J.H."/>
            <person name="Choi H.G."/>
            <person name="Choi C.G."/>
            <person name="Nelson W.A."/>
            <person name="Fredericq S."/>
            <person name="Bhattacharya D."/>
            <person name="Su Yoon H."/>
        </authorList>
    </citation>
    <scope>NUCLEOTIDE SEQUENCE</scope>
</reference>
<evidence type="ECO:0000256" key="2">
    <source>
        <dbReference type="ARBA" id="ARBA00022980"/>
    </source>
</evidence>
<accession>A0A3G3MIK3</accession>